<dbReference type="InterPro" id="IPR004399">
    <property type="entry name" value="HMP/HMP-P_kinase_dom"/>
</dbReference>
<dbReference type="SUPFAM" id="SSF53613">
    <property type="entry name" value="Ribokinase-like"/>
    <property type="match status" value="1"/>
</dbReference>
<comment type="caution">
    <text evidence="17">The sequence shown here is derived from an EMBL/GenBank/DDBJ whole genome shotgun (WGS) entry which is preliminary data.</text>
</comment>
<dbReference type="Pfam" id="PF08543">
    <property type="entry name" value="Phos_pyr_kin"/>
    <property type="match status" value="1"/>
</dbReference>
<dbReference type="GO" id="GO:0008902">
    <property type="term" value="F:hydroxymethylpyrimidine kinase activity"/>
    <property type="evidence" value="ECO:0007669"/>
    <property type="project" value="UniProtKB-EC"/>
</dbReference>
<evidence type="ECO:0000256" key="1">
    <source>
        <dbReference type="ARBA" id="ARBA00000151"/>
    </source>
</evidence>
<dbReference type="GO" id="GO:0005829">
    <property type="term" value="C:cytosol"/>
    <property type="evidence" value="ECO:0007669"/>
    <property type="project" value="TreeGrafter"/>
</dbReference>
<evidence type="ECO:0000256" key="7">
    <source>
        <dbReference type="ARBA" id="ARBA00019161"/>
    </source>
</evidence>
<evidence type="ECO:0000256" key="3">
    <source>
        <dbReference type="ARBA" id="ARBA00004769"/>
    </source>
</evidence>
<protein>
    <recommendedName>
        <fullName evidence="7">Hydroxymethylpyrimidine/phosphomethylpyrimidine kinase</fullName>
        <ecNumber evidence="5">2.7.1.49</ecNumber>
        <ecNumber evidence="6">2.7.4.7</ecNumber>
    </recommendedName>
    <alternativeName>
        <fullName evidence="14">Hydroxymethylpyrimidine kinase</fullName>
    </alternativeName>
    <alternativeName>
        <fullName evidence="15">Hydroxymethylpyrimidine phosphate kinase</fullName>
    </alternativeName>
</protein>
<dbReference type="EC" id="2.7.4.7" evidence="6"/>
<comment type="catalytic activity">
    <reaction evidence="2">
        <text>4-amino-2-methyl-5-(phosphooxymethyl)pyrimidine + ATP = 4-amino-2-methyl-5-(diphosphooxymethyl)pyrimidine + ADP</text>
        <dbReference type="Rhea" id="RHEA:19893"/>
        <dbReference type="ChEBI" id="CHEBI:30616"/>
        <dbReference type="ChEBI" id="CHEBI:57841"/>
        <dbReference type="ChEBI" id="CHEBI:58354"/>
        <dbReference type="ChEBI" id="CHEBI:456216"/>
        <dbReference type="EC" id="2.7.4.7"/>
    </reaction>
</comment>
<keyword evidence="11" id="KW-0067">ATP-binding</keyword>
<evidence type="ECO:0000256" key="6">
    <source>
        <dbReference type="ARBA" id="ARBA00012963"/>
    </source>
</evidence>
<dbReference type="InterPro" id="IPR013749">
    <property type="entry name" value="PM/HMP-P_kinase-1"/>
</dbReference>
<evidence type="ECO:0000256" key="8">
    <source>
        <dbReference type="ARBA" id="ARBA00022679"/>
    </source>
</evidence>
<dbReference type="PATRIC" id="fig|1423726.3.peg.1724"/>
<keyword evidence="9" id="KW-0547">Nucleotide-binding</keyword>
<comment type="catalytic activity">
    <reaction evidence="1">
        <text>4-amino-5-hydroxymethyl-2-methylpyrimidine + ATP = 4-amino-2-methyl-5-(phosphooxymethyl)pyrimidine + ADP + H(+)</text>
        <dbReference type="Rhea" id="RHEA:23096"/>
        <dbReference type="ChEBI" id="CHEBI:15378"/>
        <dbReference type="ChEBI" id="CHEBI:16892"/>
        <dbReference type="ChEBI" id="CHEBI:30616"/>
        <dbReference type="ChEBI" id="CHEBI:58354"/>
        <dbReference type="ChEBI" id="CHEBI:456216"/>
        <dbReference type="EC" id="2.7.1.49"/>
    </reaction>
</comment>
<evidence type="ECO:0000256" key="14">
    <source>
        <dbReference type="ARBA" id="ARBA00042102"/>
    </source>
</evidence>
<accession>A0A0R1H363</accession>
<proteinExistence type="inferred from homology"/>
<dbReference type="Proteomes" id="UP000051461">
    <property type="component" value="Unassembled WGS sequence"/>
</dbReference>
<dbReference type="GO" id="GO:0008972">
    <property type="term" value="F:phosphomethylpyrimidine kinase activity"/>
    <property type="evidence" value="ECO:0007669"/>
    <property type="project" value="UniProtKB-EC"/>
</dbReference>
<sequence>MTDIFPQALSIAGSDSGGGAGMQADLKTIQERHVFATTVLVAITAQNTLGVQDAFPLPEKIIDEQFASLAADLQIKACKTGMLADPIRVRAVVRNLKKYDFGPLTVDPVMIAKGGAPLLSNDAIDVVRDELLPLATIVTPNLPEAERLTDMTIETPAAVKQAAVKLQQRGAQNIIIKGGHQEGDTSRDYVLLADGTDFWLSAKRVPTHNTHGTGDTLSACITAELAKGQSLEAAIRLGKAYVDATIRDGIQVGHGHGPLNHWAYRKVEGQNGL</sequence>
<keyword evidence="8" id="KW-0808">Transferase</keyword>
<feature type="domain" description="Pyridoxamine kinase/Phosphomethylpyrimidine kinase" evidence="16">
    <location>
        <begin position="15"/>
        <end position="260"/>
    </location>
</feature>
<evidence type="ECO:0000256" key="5">
    <source>
        <dbReference type="ARBA" id="ARBA00012135"/>
    </source>
</evidence>
<keyword evidence="18" id="KW-1185">Reference proteome</keyword>
<dbReference type="OrthoDB" id="9810880at2"/>
<keyword evidence="12" id="KW-0784">Thiamine biosynthesis</keyword>
<evidence type="ECO:0000256" key="4">
    <source>
        <dbReference type="ARBA" id="ARBA00009879"/>
    </source>
</evidence>
<keyword evidence="10 17" id="KW-0418">Kinase</keyword>
<dbReference type="NCBIfam" id="TIGR00097">
    <property type="entry name" value="HMP-P_kinase"/>
    <property type="match status" value="1"/>
</dbReference>
<evidence type="ECO:0000313" key="18">
    <source>
        <dbReference type="Proteomes" id="UP000051461"/>
    </source>
</evidence>
<dbReference type="EMBL" id="AZDA01000001">
    <property type="protein sequence ID" value="KRK40966.1"/>
    <property type="molecule type" value="Genomic_DNA"/>
</dbReference>
<dbReference type="CDD" id="cd01169">
    <property type="entry name" value="HMPP_kinase"/>
    <property type="match status" value="1"/>
</dbReference>
<dbReference type="GO" id="GO:0009228">
    <property type="term" value="P:thiamine biosynthetic process"/>
    <property type="evidence" value="ECO:0007669"/>
    <property type="project" value="UniProtKB-KW"/>
</dbReference>
<dbReference type="InterPro" id="IPR029056">
    <property type="entry name" value="Ribokinase-like"/>
</dbReference>
<dbReference type="GO" id="GO:0005524">
    <property type="term" value="F:ATP binding"/>
    <property type="evidence" value="ECO:0007669"/>
    <property type="project" value="UniProtKB-KW"/>
</dbReference>
<comment type="pathway">
    <text evidence="3">Cofactor biosynthesis; thiamine diphosphate biosynthesis; 4-amino-2-methyl-5-diphosphomethylpyrimidine from 5-amino-1-(5-phospho-D-ribosyl)imidazole: step 3/3.</text>
</comment>
<evidence type="ECO:0000256" key="12">
    <source>
        <dbReference type="ARBA" id="ARBA00022977"/>
    </source>
</evidence>
<name>A0A0R1H363_9LACO</name>
<reference evidence="17 18" key="1">
    <citation type="journal article" date="2015" name="Genome Announc.">
        <title>Expanding the biotechnology potential of lactobacilli through comparative genomics of 213 strains and associated genera.</title>
        <authorList>
            <person name="Sun Z."/>
            <person name="Harris H.M."/>
            <person name="McCann A."/>
            <person name="Guo C."/>
            <person name="Argimon S."/>
            <person name="Zhang W."/>
            <person name="Yang X."/>
            <person name="Jeffery I.B."/>
            <person name="Cooney J.C."/>
            <person name="Kagawa T.F."/>
            <person name="Liu W."/>
            <person name="Song Y."/>
            <person name="Salvetti E."/>
            <person name="Wrobel A."/>
            <person name="Rasinkangas P."/>
            <person name="Parkhill J."/>
            <person name="Rea M.C."/>
            <person name="O'Sullivan O."/>
            <person name="Ritari J."/>
            <person name="Douillard F.P."/>
            <person name="Paul Ross R."/>
            <person name="Yang R."/>
            <person name="Briner A.E."/>
            <person name="Felis G.E."/>
            <person name="de Vos W.M."/>
            <person name="Barrangou R."/>
            <person name="Klaenhammer T.R."/>
            <person name="Caufield P.W."/>
            <person name="Cui Y."/>
            <person name="Zhang H."/>
            <person name="O'Toole P.W."/>
        </authorList>
    </citation>
    <scope>NUCLEOTIDE SEQUENCE [LARGE SCALE GENOMIC DNA]</scope>
    <source>
        <strain evidence="17 18">DSM 20003</strain>
    </source>
</reference>
<organism evidence="17 18">
    <name type="scientific">Loigolactobacillus bifermentans DSM 20003</name>
    <dbReference type="NCBI Taxonomy" id="1423726"/>
    <lineage>
        <taxon>Bacteria</taxon>
        <taxon>Bacillati</taxon>
        <taxon>Bacillota</taxon>
        <taxon>Bacilli</taxon>
        <taxon>Lactobacillales</taxon>
        <taxon>Lactobacillaceae</taxon>
        <taxon>Loigolactobacillus</taxon>
    </lineage>
</organism>
<dbReference type="Gene3D" id="3.40.1190.20">
    <property type="match status" value="1"/>
</dbReference>
<evidence type="ECO:0000256" key="9">
    <source>
        <dbReference type="ARBA" id="ARBA00022741"/>
    </source>
</evidence>
<evidence type="ECO:0000256" key="13">
    <source>
        <dbReference type="ARBA" id="ARBA00037917"/>
    </source>
</evidence>
<evidence type="ECO:0000256" key="10">
    <source>
        <dbReference type="ARBA" id="ARBA00022777"/>
    </source>
</evidence>
<dbReference type="PANTHER" id="PTHR20858:SF17">
    <property type="entry name" value="HYDROXYMETHYLPYRIMIDINE_PHOSPHOMETHYLPYRIMIDINE KINASE THI20-RELATED"/>
    <property type="match status" value="1"/>
</dbReference>
<evidence type="ECO:0000256" key="11">
    <source>
        <dbReference type="ARBA" id="ARBA00022840"/>
    </source>
</evidence>
<comment type="similarity">
    <text evidence="4">Belongs to the ThiD family.</text>
</comment>
<dbReference type="PANTHER" id="PTHR20858">
    <property type="entry name" value="PHOSPHOMETHYLPYRIMIDINE KINASE"/>
    <property type="match status" value="1"/>
</dbReference>
<dbReference type="STRING" id="1423726.FC07_GL001664"/>
<evidence type="ECO:0000256" key="2">
    <source>
        <dbReference type="ARBA" id="ARBA00000565"/>
    </source>
</evidence>
<comment type="pathway">
    <text evidence="13">Cofactor biosynthesis; thiamine diphosphate biosynthesis; 4-amino-2-methyl-5-diphosphomethylpyrimidine from 5-amino-1-(5-phospho-D-ribosyl)imidazole: step 2/3.</text>
</comment>
<evidence type="ECO:0000259" key="16">
    <source>
        <dbReference type="Pfam" id="PF08543"/>
    </source>
</evidence>
<dbReference type="AlphaFoldDB" id="A0A0R1H363"/>
<dbReference type="RefSeq" id="WP_057903098.1">
    <property type="nucleotide sequence ID" value="NZ_AZDA01000001.1"/>
</dbReference>
<evidence type="ECO:0000256" key="15">
    <source>
        <dbReference type="ARBA" id="ARBA00043176"/>
    </source>
</evidence>
<evidence type="ECO:0000313" key="17">
    <source>
        <dbReference type="EMBL" id="KRK40966.1"/>
    </source>
</evidence>
<dbReference type="EC" id="2.7.1.49" evidence="5"/>
<gene>
    <name evidence="17" type="ORF">FC07_GL001664</name>
</gene>
<dbReference type="FunFam" id="3.40.1190.20:FF:000003">
    <property type="entry name" value="Phosphomethylpyrimidine kinase ThiD"/>
    <property type="match status" value="1"/>
</dbReference>